<protein>
    <submittedName>
        <fullName evidence="1">Uncharacterized protein</fullName>
    </submittedName>
</protein>
<dbReference type="SUPFAM" id="SSF109604">
    <property type="entry name" value="HD-domain/PDEase-like"/>
    <property type="match status" value="1"/>
</dbReference>
<comment type="caution">
    <text evidence="1">The sequence shown here is derived from an EMBL/GenBank/DDBJ whole genome shotgun (WGS) entry which is preliminary data.</text>
</comment>
<name>A0A1B9DCU6_MYCMA</name>
<gene>
    <name evidence="1" type="ORF">A5677_13695</name>
</gene>
<dbReference type="EMBL" id="MBEE01000040">
    <property type="protein sequence ID" value="OCB60652.1"/>
    <property type="molecule type" value="Genomic_DNA"/>
</dbReference>
<dbReference type="Gene3D" id="1.10.3210.10">
    <property type="entry name" value="Hypothetical protein af1432"/>
    <property type="match status" value="1"/>
</dbReference>
<evidence type="ECO:0000313" key="1">
    <source>
        <dbReference type="EMBL" id="OCB60652.1"/>
    </source>
</evidence>
<proteinExistence type="predicted"/>
<evidence type="ECO:0000313" key="2">
    <source>
        <dbReference type="Proteomes" id="UP000092683"/>
    </source>
</evidence>
<sequence length="425" mass="46887">MSLVAREIANDLLRAAHADAPTQALVIDLGGLDIAACAAGGLAHDIGHAPFAHAAAVRLDSWLAEVSGTEAKDGFEGNAQTLRVVGALDVREQDSAWGLDLTAVTLAALMKYPYLREDAPDSTGTTTKFSIYSAQYELLAHARQAMPEFYPGVDGESVEYRASRRQSLECNIVDLADDITYATHDLQDFYEAGLLDLPELIDELKTVADRLNATGIDGVRATANQRPLARDAVDLSASHAGWFNEDDYVRALRAVLSWLDDIRDSLSGTDPYSEDARALIQSRFSDELGRIIGSVRISRNEAWLEGPNVYPDRFEWHRLQVMKTLSQQYIIGSPAVSIHEQAQLSVLENLLNNLLRWCLSVQSTAQLPVRLRAYVAENGLRDEIKDGAQLRRSIVDYLCSLTDDECVDLQNRLTKLTLPTIGKIY</sequence>
<dbReference type="AlphaFoldDB" id="A0A1B9DCU6"/>
<dbReference type="Proteomes" id="UP000092683">
    <property type="component" value="Unassembled WGS sequence"/>
</dbReference>
<accession>A0A1B9DCU6</accession>
<reference evidence="1 2" key="1">
    <citation type="submission" date="2016-06" db="EMBL/GenBank/DDBJ databases">
        <authorList>
            <person name="Kjaerup R.B."/>
            <person name="Dalgaard T.S."/>
            <person name="Juul-Madsen H.R."/>
        </authorList>
    </citation>
    <scope>NUCLEOTIDE SEQUENCE [LARGE SCALE GENOMIC DNA]</scope>
    <source>
        <strain evidence="1 2">E3012</strain>
    </source>
</reference>
<organism evidence="1 2">
    <name type="scientific">Mycobacterium malmoense</name>
    <dbReference type="NCBI Taxonomy" id="1780"/>
    <lineage>
        <taxon>Bacteria</taxon>
        <taxon>Bacillati</taxon>
        <taxon>Actinomycetota</taxon>
        <taxon>Actinomycetes</taxon>
        <taxon>Mycobacteriales</taxon>
        <taxon>Mycobacteriaceae</taxon>
        <taxon>Mycobacterium</taxon>
    </lineage>
</organism>